<evidence type="ECO:0008006" key="4">
    <source>
        <dbReference type="Google" id="ProtNLM"/>
    </source>
</evidence>
<dbReference type="eggNOG" id="COG4118">
    <property type="taxonomic scope" value="Bacteria"/>
</dbReference>
<organism evidence="2 3">
    <name type="scientific">Nitrococcus mobilis Nb-231</name>
    <dbReference type="NCBI Taxonomy" id="314278"/>
    <lineage>
        <taxon>Bacteria</taxon>
        <taxon>Pseudomonadati</taxon>
        <taxon>Pseudomonadota</taxon>
        <taxon>Gammaproteobacteria</taxon>
        <taxon>Chromatiales</taxon>
        <taxon>Ectothiorhodospiraceae</taxon>
        <taxon>Nitrococcus</taxon>
    </lineage>
</organism>
<proteinExistence type="inferred from homology"/>
<reference evidence="2 3" key="1">
    <citation type="submission" date="2006-02" db="EMBL/GenBank/DDBJ databases">
        <authorList>
            <person name="Waterbury J."/>
            <person name="Ferriera S."/>
            <person name="Johnson J."/>
            <person name="Kravitz S."/>
            <person name="Halpern A."/>
            <person name="Remington K."/>
            <person name="Beeson K."/>
            <person name="Tran B."/>
            <person name="Rogers Y.-H."/>
            <person name="Friedman R."/>
            <person name="Venter J.C."/>
        </authorList>
    </citation>
    <scope>NUCLEOTIDE SEQUENCE [LARGE SCALE GENOMIC DNA]</scope>
    <source>
        <strain evidence="2 3">Nb-231</strain>
    </source>
</reference>
<dbReference type="OrthoDB" id="557859at2"/>
<dbReference type="HOGENOM" id="CLU_187646_0_0_6"/>
<comment type="caution">
    <text evidence="2">The sequence shown here is derived from an EMBL/GenBank/DDBJ whole genome shotgun (WGS) entry which is preliminary data.</text>
</comment>
<dbReference type="RefSeq" id="WP_005002743.1">
    <property type="nucleotide sequence ID" value="NZ_CH672427.1"/>
</dbReference>
<dbReference type="SUPFAM" id="SSF143120">
    <property type="entry name" value="YefM-like"/>
    <property type="match status" value="1"/>
</dbReference>
<evidence type="ECO:0000313" key="2">
    <source>
        <dbReference type="EMBL" id="EAR22414.1"/>
    </source>
</evidence>
<sequence length="84" mass="9359">MQTISATELARHTREVLDKVASRGESVAIERNRIMIARIVPPEPTMTAAQALAGLTPMLTPEQAARWLEDSKEDFDEAVRDPWA</sequence>
<dbReference type="Proteomes" id="UP000003374">
    <property type="component" value="Unassembled WGS sequence"/>
</dbReference>
<accession>A4BPB3</accession>
<name>A4BPB3_9GAMM</name>
<comment type="similarity">
    <text evidence="1">Belongs to the phD/YefM antitoxin family.</text>
</comment>
<dbReference type="InterPro" id="IPR036165">
    <property type="entry name" value="YefM-like_sf"/>
</dbReference>
<protein>
    <recommendedName>
        <fullName evidence="4">Antitoxin</fullName>
    </recommendedName>
</protein>
<keyword evidence="3" id="KW-1185">Reference proteome</keyword>
<gene>
    <name evidence="2" type="ORF">NB231_11779</name>
</gene>
<evidence type="ECO:0000256" key="1">
    <source>
        <dbReference type="ARBA" id="ARBA00009981"/>
    </source>
</evidence>
<dbReference type="EMBL" id="AAOF01000003">
    <property type="protein sequence ID" value="EAR22414.1"/>
    <property type="molecule type" value="Genomic_DNA"/>
</dbReference>
<evidence type="ECO:0000313" key="3">
    <source>
        <dbReference type="Proteomes" id="UP000003374"/>
    </source>
</evidence>
<dbReference type="AlphaFoldDB" id="A4BPB3"/>